<dbReference type="EMBL" id="PVWO01000024">
    <property type="protein sequence ID" value="PSB58768.1"/>
    <property type="molecule type" value="Genomic_DNA"/>
</dbReference>
<gene>
    <name evidence="4" type="ORF">C7B77_03490</name>
</gene>
<proteinExistence type="predicted"/>
<comment type="caution">
    <text evidence="4">The sequence shown here is derived from an EMBL/GenBank/DDBJ whole genome shotgun (WGS) entry which is preliminary data.</text>
</comment>
<organism evidence="4 5">
    <name type="scientific">Chamaesiphon polymorphus CCALA 037</name>
    <dbReference type="NCBI Taxonomy" id="2107692"/>
    <lineage>
        <taxon>Bacteria</taxon>
        <taxon>Bacillati</taxon>
        <taxon>Cyanobacteriota</taxon>
        <taxon>Cyanophyceae</taxon>
        <taxon>Gomontiellales</taxon>
        <taxon>Chamaesiphonaceae</taxon>
        <taxon>Chamaesiphon</taxon>
    </lineage>
</organism>
<keyword evidence="3" id="KW-0812">Transmembrane</keyword>
<accession>A0A2T1GLL4</accession>
<dbReference type="AlphaFoldDB" id="A0A2T1GLL4"/>
<evidence type="ECO:0000256" key="3">
    <source>
        <dbReference type="SAM" id="Phobius"/>
    </source>
</evidence>
<feature type="transmembrane region" description="Helical" evidence="3">
    <location>
        <begin position="84"/>
        <end position="101"/>
    </location>
</feature>
<keyword evidence="5" id="KW-1185">Reference proteome</keyword>
<feature type="coiled-coil region" evidence="1">
    <location>
        <begin position="9"/>
        <end position="74"/>
    </location>
</feature>
<sequence>MQTANGKLIVTDRQELDAAKEQIVTLDRRSQKIENQLIAWEQQKSEVMQTVNYIKSLNTQHALLERKIQQITTDFNRQKTYNQLLSIATVVSLCVGGLWIGNSLSDRSNSLPASVQKSTFDRPNKSLKTK</sequence>
<keyword evidence="1" id="KW-0175">Coiled coil</keyword>
<feature type="compositionally biased region" description="Polar residues" evidence="2">
    <location>
        <begin position="104"/>
        <end position="118"/>
    </location>
</feature>
<evidence type="ECO:0000256" key="1">
    <source>
        <dbReference type="SAM" id="Coils"/>
    </source>
</evidence>
<dbReference type="Proteomes" id="UP000238937">
    <property type="component" value="Unassembled WGS sequence"/>
</dbReference>
<keyword evidence="3" id="KW-1133">Transmembrane helix</keyword>
<dbReference type="RefSeq" id="WP_106300364.1">
    <property type="nucleotide sequence ID" value="NZ_PVWO01000024.1"/>
</dbReference>
<evidence type="ECO:0000313" key="4">
    <source>
        <dbReference type="EMBL" id="PSB58768.1"/>
    </source>
</evidence>
<reference evidence="4 5" key="1">
    <citation type="submission" date="2018-03" db="EMBL/GenBank/DDBJ databases">
        <title>The ancient ancestry and fast evolution of plastids.</title>
        <authorList>
            <person name="Moore K.R."/>
            <person name="Magnabosco C."/>
            <person name="Momper L."/>
            <person name="Gold D.A."/>
            <person name="Bosak T."/>
            <person name="Fournier G.P."/>
        </authorList>
    </citation>
    <scope>NUCLEOTIDE SEQUENCE [LARGE SCALE GENOMIC DNA]</scope>
    <source>
        <strain evidence="4 5">CCALA 037</strain>
    </source>
</reference>
<name>A0A2T1GLL4_9CYAN</name>
<protein>
    <submittedName>
        <fullName evidence="4">Uncharacterized protein</fullName>
    </submittedName>
</protein>
<keyword evidence="3" id="KW-0472">Membrane</keyword>
<feature type="region of interest" description="Disordered" evidence="2">
    <location>
        <begin position="104"/>
        <end position="130"/>
    </location>
</feature>
<evidence type="ECO:0000256" key="2">
    <source>
        <dbReference type="SAM" id="MobiDB-lite"/>
    </source>
</evidence>
<evidence type="ECO:0000313" key="5">
    <source>
        <dbReference type="Proteomes" id="UP000238937"/>
    </source>
</evidence>